<evidence type="ECO:0000256" key="5">
    <source>
        <dbReference type="ARBA" id="ARBA00023136"/>
    </source>
</evidence>
<evidence type="ECO:0000256" key="8">
    <source>
        <dbReference type="ARBA" id="ARBA00024235"/>
    </source>
</evidence>
<dbReference type="InterPro" id="IPR011990">
    <property type="entry name" value="TPR-like_helical_dom_sf"/>
</dbReference>
<gene>
    <name evidence="10" type="ORF">GCM10007877_18430</name>
</gene>
<name>A0AA37T713_9GAMM</name>
<dbReference type="GO" id="GO:0044877">
    <property type="term" value="F:protein-containing complex binding"/>
    <property type="evidence" value="ECO:0007669"/>
    <property type="project" value="InterPro"/>
</dbReference>
<reference evidence="10 11" key="1">
    <citation type="journal article" date="2014" name="Int. J. Syst. Evol. Microbiol.">
        <title>Complete genome sequence of Corynebacterium casei LMG S-19264T (=DSM 44701T), isolated from a smear-ripened cheese.</title>
        <authorList>
            <consortium name="US DOE Joint Genome Institute (JGI-PGF)"/>
            <person name="Walter F."/>
            <person name="Albersmeier A."/>
            <person name="Kalinowski J."/>
            <person name="Ruckert C."/>
        </authorList>
    </citation>
    <scope>NUCLEOTIDE SEQUENCE [LARGE SCALE GENOMIC DNA]</scope>
    <source>
        <strain evidence="10 11">NBRC 110095</strain>
    </source>
</reference>
<keyword evidence="6" id="KW-0143">Chaperone</keyword>
<evidence type="ECO:0000256" key="1">
    <source>
        <dbReference type="ARBA" id="ARBA00004401"/>
    </source>
</evidence>
<dbReference type="InterPro" id="IPR018704">
    <property type="entry name" value="SecYEG/CpoB_TPR"/>
</dbReference>
<dbReference type="EMBL" id="BSPD01000039">
    <property type="protein sequence ID" value="GLS26128.1"/>
    <property type="molecule type" value="Genomic_DNA"/>
</dbReference>
<accession>A0AA37T713</accession>
<dbReference type="Gene3D" id="1.25.40.10">
    <property type="entry name" value="Tetratricopeptide repeat domain"/>
    <property type="match status" value="1"/>
</dbReference>
<keyword evidence="4" id="KW-1133">Transmembrane helix</keyword>
<dbReference type="PANTHER" id="PTHR38035:SF1">
    <property type="entry name" value="ANCILLARY SECYEG TRANSLOCON SUBUNIT"/>
    <property type="match status" value="1"/>
</dbReference>
<protein>
    <recommendedName>
        <fullName evidence="8">Ancillary SecYEG translocon subunit</fullName>
    </recommendedName>
</protein>
<sequence>MSTHLTEEEQIEAFKRWWNENGKTTIAGVVLAVGAYFGWDMYNASQQAKAEAGSEIFQDLMEAVATEPGTELTDEKITTAKHLAGQLKESHKDSYYGESAGLMLAKLAVDANDLDTAVTELKGVLESNPSEVIQAVAEPRLARVLAAQGQFDEALALVQTPKAEALTSTYAEIRGDILRAKGEGDAARTAYQLALDTLPSDQSSRRNFLTMKLDDHAVASTNAVSTTEAQ</sequence>
<dbReference type="AlphaFoldDB" id="A0AA37T713"/>
<organism evidence="10 11">
    <name type="scientific">Marinibactrum halimedae</name>
    <dbReference type="NCBI Taxonomy" id="1444977"/>
    <lineage>
        <taxon>Bacteria</taxon>
        <taxon>Pseudomonadati</taxon>
        <taxon>Pseudomonadota</taxon>
        <taxon>Gammaproteobacteria</taxon>
        <taxon>Cellvibrionales</taxon>
        <taxon>Cellvibrionaceae</taxon>
        <taxon>Marinibactrum</taxon>
    </lineage>
</organism>
<dbReference type="SUPFAM" id="SSF48452">
    <property type="entry name" value="TPR-like"/>
    <property type="match status" value="1"/>
</dbReference>
<proteinExistence type="inferred from homology"/>
<evidence type="ECO:0000313" key="11">
    <source>
        <dbReference type="Proteomes" id="UP001156870"/>
    </source>
</evidence>
<evidence type="ECO:0000259" key="9">
    <source>
        <dbReference type="Pfam" id="PF09976"/>
    </source>
</evidence>
<dbReference type="InterPro" id="IPR026039">
    <property type="entry name" value="YfgM"/>
</dbReference>
<evidence type="ECO:0000256" key="2">
    <source>
        <dbReference type="ARBA" id="ARBA00022475"/>
    </source>
</evidence>
<dbReference type="Proteomes" id="UP001156870">
    <property type="component" value="Unassembled WGS sequence"/>
</dbReference>
<keyword evidence="3" id="KW-0812">Transmembrane</keyword>
<evidence type="ECO:0000256" key="7">
    <source>
        <dbReference type="ARBA" id="ARBA00024197"/>
    </source>
</evidence>
<evidence type="ECO:0000256" key="4">
    <source>
        <dbReference type="ARBA" id="ARBA00022989"/>
    </source>
</evidence>
<keyword evidence="11" id="KW-1185">Reference proteome</keyword>
<comment type="similarity">
    <text evidence="7">Belongs to the YfgM family.</text>
</comment>
<dbReference type="PIRSF" id="PIRSF006170">
    <property type="entry name" value="YfgM"/>
    <property type="match status" value="1"/>
</dbReference>
<dbReference type="Pfam" id="PF09976">
    <property type="entry name" value="TPR_21"/>
    <property type="match status" value="1"/>
</dbReference>
<evidence type="ECO:0000256" key="6">
    <source>
        <dbReference type="ARBA" id="ARBA00023186"/>
    </source>
</evidence>
<dbReference type="PANTHER" id="PTHR38035">
    <property type="entry name" value="UPF0070 PROTEIN YFGM"/>
    <property type="match status" value="1"/>
</dbReference>
<keyword evidence="2" id="KW-1003">Cell membrane</keyword>
<evidence type="ECO:0000313" key="10">
    <source>
        <dbReference type="EMBL" id="GLS26128.1"/>
    </source>
</evidence>
<comment type="caution">
    <text evidence="10">The sequence shown here is derived from an EMBL/GenBank/DDBJ whole genome shotgun (WGS) entry which is preliminary data.</text>
</comment>
<dbReference type="GO" id="GO:0005886">
    <property type="term" value="C:plasma membrane"/>
    <property type="evidence" value="ECO:0007669"/>
    <property type="project" value="UniProtKB-SubCell"/>
</dbReference>
<dbReference type="RefSeq" id="WP_232593027.1">
    <property type="nucleotide sequence ID" value="NZ_BSPD01000039.1"/>
</dbReference>
<comment type="subcellular location">
    <subcellularLocation>
        <location evidence="1">Cell membrane</location>
        <topology evidence="1">Single-pass type II membrane protein</topology>
    </subcellularLocation>
</comment>
<keyword evidence="5" id="KW-0472">Membrane</keyword>
<evidence type="ECO:0000256" key="3">
    <source>
        <dbReference type="ARBA" id="ARBA00022692"/>
    </source>
</evidence>
<feature type="domain" description="Ancillary SecYEG translocon subunit/Cell division coordinator CpoB TPR" evidence="9">
    <location>
        <begin position="15"/>
        <end position="215"/>
    </location>
</feature>